<reference evidence="10 11" key="1">
    <citation type="submission" date="2024-04" db="EMBL/GenBank/DDBJ databases">
        <authorList>
            <person name="Waldvogel A.-M."/>
            <person name="Schoenle A."/>
        </authorList>
    </citation>
    <scope>NUCLEOTIDE SEQUENCE [LARGE SCALE GENOMIC DNA]</scope>
</reference>
<dbReference type="AlphaFoldDB" id="A0AAV2K8H3"/>
<dbReference type="PANTHER" id="PTHR47221">
    <property type="entry name" value="FIBRINOGEN ALPHA CHAIN"/>
    <property type="match status" value="1"/>
</dbReference>
<evidence type="ECO:0000256" key="5">
    <source>
        <dbReference type="ARBA" id="ARBA00023157"/>
    </source>
</evidence>
<dbReference type="Gene3D" id="3.90.215.10">
    <property type="entry name" value="Gamma Fibrinogen, chain A, domain 1"/>
    <property type="match status" value="1"/>
</dbReference>
<feature type="signal peptide" evidence="8">
    <location>
        <begin position="1"/>
        <end position="17"/>
    </location>
</feature>
<keyword evidence="5" id="KW-1015">Disulfide bond</keyword>
<dbReference type="SUPFAM" id="SSF56496">
    <property type="entry name" value="Fibrinogen C-terminal domain-like"/>
    <property type="match status" value="1"/>
</dbReference>
<dbReference type="InterPro" id="IPR036056">
    <property type="entry name" value="Fibrinogen-like_C"/>
</dbReference>
<evidence type="ECO:0000313" key="11">
    <source>
        <dbReference type="Proteomes" id="UP001497482"/>
    </source>
</evidence>
<evidence type="ECO:0000256" key="2">
    <source>
        <dbReference type="ARBA" id="ARBA00022525"/>
    </source>
</evidence>
<evidence type="ECO:0000256" key="1">
    <source>
        <dbReference type="ARBA" id="ARBA00004613"/>
    </source>
</evidence>
<keyword evidence="3 8" id="KW-0732">Signal</keyword>
<feature type="chain" id="PRO_5043696466" description="Fibrinogen C-terminal domain-containing protein" evidence="8">
    <location>
        <begin position="18"/>
        <end position="445"/>
    </location>
</feature>
<evidence type="ECO:0000259" key="9">
    <source>
        <dbReference type="PROSITE" id="PS51406"/>
    </source>
</evidence>
<dbReference type="Pfam" id="PF00147">
    <property type="entry name" value="Fibrinogen_C"/>
    <property type="match status" value="1"/>
</dbReference>
<evidence type="ECO:0000256" key="3">
    <source>
        <dbReference type="ARBA" id="ARBA00022729"/>
    </source>
</evidence>
<feature type="region of interest" description="Disordered" evidence="7">
    <location>
        <begin position="37"/>
        <end position="59"/>
    </location>
</feature>
<evidence type="ECO:0000256" key="4">
    <source>
        <dbReference type="ARBA" id="ARBA00023054"/>
    </source>
</evidence>
<keyword evidence="4" id="KW-0175">Coiled coil</keyword>
<dbReference type="Proteomes" id="UP001497482">
    <property type="component" value="Chromosome 16"/>
</dbReference>
<dbReference type="CDD" id="cd00087">
    <property type="entry name" value="FReD"/>
    <property type="match status" value="1"/>
</dbReference>
<feature type="domain" description="Fibrinogen C-terminal" evidence="9">
    <location>
        <begin position="217"/>
        <end position="438"/>
    </location>
</feature>
<dbReference type="PANTHER" id="PTHR47221:SF6">
    <property type="entry name" value="FIBRINOGEN ALPHA CHAIN"/>
    <property type="match status" value="1"/>
</dbReference>
<dbReference type="GO" id="GO:0005576">
    <property type="term" value="C:extracellular region"/>
    <property type="evidence" value="ECO:0007669"/>
    <property type="project" value="UniProtKB-SubCell"/>
</dbReference>
<dbReference type="PROSITE" id="PS51406">
    <property type="entry name" value="FIBRINOGEN_C_2"/>
    <property type="match status" value="1"/>
</dbReference>
<evidence type="ECO:0000256" key="7">
    <source>
        <dbReference type="SAM" id="MobiDB-lite"/>
    </source>
</evidence>
<dbReference type="NCBIfam" id="NF040941">
    <property type="entry name" value="GGGWT_bact"/>
    <property type="match status" value="1"/>
</dbReference>
<evidence type="ECO:0000313" key="10">
    <source>
        <dbReference type="EMBL" id="CAL1583917.1"/>
    </source>
</evidence>
<gene>
    <name evidence="10" type="ORF">KC01_LOCUS14326</name>
</gene>
<protein>
    <recommendedName>
        <fullName evidence="9">Fibrinogen C-terminal domain-containing protein</fullName>
    </recommendedName>
</protein>
<name>A0AAV2K8H3_KNICA</name>
<dbReference type="InterPro" id="IPR002181">
    <property type="entry name" value="Fibrinogen_a/b/g_C_dom"/>
</dbReference>
<dbReference type="SMART" id="SM00186">
    <property type="entry name" value="FBG"/>
    <property type="match status" value="1"/>
</dbReference>
<proteinExistence type="predicted"/>
<feature type="compositionally biased region" description="Polar residues" evidence="7">
    <location>
        <begin position="44"/>
        <end position="59"/>
    </location>
</feature>
<organism evidence="10 11">
    <name type="scientific">Knipowitschia caucasica</name>
    <name type="common">Caucasian dwarf goby</name>
    <name type="synonym">Pomatoschistus caucasicus</name>
    <dbReference type="NCBI Taxonomy" id="637954"/>
    <lineage>
        <taxon>Eukaryota</taxon>
        <taxon>Metazoa</taxon>
        <taxon>Chordata</taxon>
        <taxon>Craniata</taxon>
        <taxon>Vertebrata</taxon>
        <taxon>Euteleostomi</taxon>
        <taxon>Actinopterygii</taxon>
        <taxon>Neopterygii</taxon>
        <taxon>Teleostei</taxon>
        <taxon>Neoteleostei</taxon>
        <taxon>Acanthomorphata</taxon>
        <taxon>Gobiaria</taxon>
        <taxon>Gobiiformes</taxon>
        <taxon>Gobioidei</taxon>
        <taxon>Gobiidae</taxon>
        <taxon>Gobiinae</taxon>
        <taxon>Knipowitschia</taxon>
    </lineage>
</organism>
<evidence type="ECO:0000256" key="6">
    <source>
        <dbReference type="ARBA" id="ARBA00023180"/>
    </source>
</evidence>
<dbReference type="EMBL" id="OZ035838">
    <property type="protein sequence ID" value="CAL1583917.1"/>
    <property type="molecule type" value="Genomic_DNA"/>
</dbReference>
<dbReference type="GO" id="GO:0007596">
    <property type="term" value="P:blood coagulation"/>
    <property type="evidence" value="ECO:0007669"/>
    <property type="project" value="InterPro"/>
</dbReference>
<dbReference type="InterPro" id="IPR014716">
    <property type="entry name" value="Fibrinogen_a/b/g_C_1"/>
</dbReference>
<dbReference type="InterPro" id="IPR020837">
    <property type="entry name" value="Fibrinogen_CS"/>
</dbReference>
<comment type="subcellular location">
    <subcellularLocation>
        <location evidence="1">Secreted</location>
    </subcellularLocation>
</comment>
<keyword evidence="2" id="KW-0964">Secreted</keyword>
<dbReference type="PROSITE" id="PS00514">
    <property type="entry name" value="FIBRINOGEN_C_1"/>
    <property type="match status" value="1"/>
</dbReference>
<accession>A0AAV2K8H3</accession>
<evidence type="ECO:0000256" key="8">
    <source>
        <dbReference type="SAM" id="SignalP"/>
    </source>
</evidence>
<sequence>MVWSLVWVLLLSGLVSGFDESPDLNQDEDLFHPSFTADTESREASNSGTDQTHVSESLEPNSLCGHFSAEATSGGGCRVVAMLPAGPGTLPRERCPDLFRCRSQVSDWSRESTGRKQELQHIREAVSEVKRESGENHRRVKGLESEGHVSLNSSLISRLTALESRHTEVSTLLHVHAALVHEIQLQLQVLSKTLRSTCSLKSRAPPVAIRGMALSTPPLGSCPSDCAALLHHGVRRSGIYSIVLAPGVSLPVYCDMETDGGGWTVLQRRADGSISFNRGWEAYSHGFGDLRSEFWMGNTPLHLLVTQRHCSLRVHLQDWDHETHWGLYQDFRIEDEQNLFRLHVSGFLGSISDSFGWYHDGQDFATPDSGDLCAEVCHSGWWFRQCYQANLNGVYYQGGLYSLRAQNLLGPDGLVWFSWTDSDFYSLKSSSMMIRPQDFRPYRSP</sequence>
<keyword evidence="6" id="KW-0325">Glycoprotein</keyword>
<dbReference type="InterPro" id="IPR037579">
    <property type="entry name" value="FIB_ANG-like"/>
</dbReference>
<keyword evidence="11" id="KW-1185">Reference proteome</keyword>